<proteinExistence type="predicted"/>
<feature type="transmembrane region" description="Helical" evidence="6">
    <location>
        <begin position="189"/>
        <end position="208"/>
    </location>
</feature>
<keyword evidence="4 6" id="KW-1133">Transmembrane helix</keyword>
<accession>A0A7W7VLA9</accession>
<dbReference type="PIRSF" id="PIRSF006324">
    <property type="entry name" value="LeuE"/>
    <property type="match status" value="1"/>
</dbReference>
<sequence>MPHLTTLALFAAATLALLLVPGPAVLYIVTRSVSQGRTAGLLSVLGIHLGSVVHVAAAALGISALLAASATAFTVVKYLGVAYLVWLGVRKLMAARADGEAPVEVAAASRSRLFWEGFVVNVLNPKTAIFFLAFLPQFTDPALGPIAPQVVVLGLVWIALGAMSDGAFALLASAMAGRLRGSARARRRLDVTSGVVYLGLGAVAALTGESAHAARA</sequence>
<dbReference type="PANTHER" id="PTHR30086">
    <property type="entry name" value="ARGININE EXPORTER PROTEIN ARGO"/>
    <property type="match status" value="1"/>
</dbReference>
<organism evidence="7 8">
    <name type="scientific">Streptosporangium saharense</name>
    <dbReference type="NCBI Taxonomy" id="1706840"/>
    <lineage>
        <taxon>Bacteria</taxon>
        <taxon>Bacillati</taxon>
        <taxon>Actinomycetota</taxon>
        <taxon>Actinomycetes</taxon>
        <taxon>Streptosporangiales</taxon>
        <taxon>Streptosporangiaceae</taxon>
        <taxon>Streptosporangium</taxon>
    </lineage>
</organism>
<feature type="transmembrane region" description="Helical" evidence="6">
    <location>
        <begin position="66"/>
        <end position="86"/>
    </location>
</feature>
<dbReference type="Pfam" id="PF01810">
    <property type="entry name" value="LysE"/>
    <property type="match status" value="1"/>
</dbReference>
<feature type="transmembrane region" description="Helical" evidence="6">
    <location>
        <begin position="41"/>
        <end position="60"/>
    </location>
</feature>
<comment type="caution">
    <text evidence="7">The sequence shown here is derived from an EMBL/GenBank/DDBJ whole genome shotgun (WGS) entry which is preliminary data.</text>
</comment>
<dbReference type="InterPro" id="IPR001123">
    <property type="entry name" value="LeuE-type"/>
</dbReference>
<keyword evidence="5 6" id="KW-0472">Membrane</keyword>
<dbReference type="GO" id="GO:0005886">
    <property type="term" value="C:plasma membrane"/>
    <property type="evidence" value="ECO:0007669"/>
    <property type="project" value="UniProtKB-SubCell"/>
</dbReference>
<gene>
    <name evidence="7" type="ORF">FHS44_001470</name>
</gene>
<protein>
    <submittedName>
        <fullName evidence="7">Threonine/homoserine/homoserine lactone efflux protein</fullName>
    </submittedName>
</protein>
<evidence type="ECO:0000256" key="3">
    <source>
        <dbReference type="ARBA" id="ARBA00022692"/>
    </source>
</evidence>
<evidence type="ECO:0000313" key="8">
    <source>
        <dbReference type="Proteomes" id="UP000552644"/>
    </source>
</evidence>
<keyword evidence="3 6" id="KW-0812">Transmembrane</keyword>
<evidence type="ECO:0000256" key="6">
    <source>
        <dbReference type="SAM" id="Phobius"/>
    </source>
</evidence>
<keyword evidence="8" id="KW-1185">Reference proteome</keyword>
<comment type="subcellular location">
    <subcellularLocation>
        <location evidence="1">Cell membrane</location>
        <topology evidence="1">Multi-pass membrane protein</topology>
    </subcellularLocation>
</comment>
<evidence type="ECO:0000256" key="1">
    <source>
        <dbReference type="ARBA" id="ARBA00004651"/>
    </source>
</evidence>
<keyword evidence="2" id="KW-1003">Cell membrane</keyword>
<reference evidence="7 8" key="1">
    <citation type="submission" date="2020-08" db="EMBL/GenBank/DDBJ databases">
        <title>Genomic Encyclopedia of Type Strains, Phase III (KMG-III): the genomes of soil and plant-associated and newly described type strains.</title>
        <authorList>
            <person name="Whitman W."/>
        </authorList>
    </citation>
    <scope>NUCLEOTIDE SEQUENCE [LARGE SCALE GENOMIC DNA]</scope>
    <source>
        <strain evidence="7 8">CECT 8840</strain>
    </source>
</reference>
<dbReference type="EMBL" id="JACHJP010000001">
    <property type="protein sequence ID" value="MBB4914398.1"/>
    <property type="molecule type" value="Genomic_DNA"/>
</dbReference>
<dbReference type="PANTHER" id="PTHR30086:SF20">
    <property type="entry name" value="ARGININE EXPORTER PROTEIN ARGO-RELATED"/>
    <property type="match status" value="1"/>
</dbReference>
<dbReference type="GO" id="GO:0015171">
    <property type="term" value="F:amino acid transmembrane transporter activity"/>
    <property type="evidence" value="ECO:0007669"/>
    <property type="project" value="TreeGrafter"/>
</dbReference>
<feature type="transmembrane region" description="Helical" evidence="6">
    <location>
        <begin position="6"/>
        <end position="29"/>
    </location>
</feature>
<evidence type="ECO:0000256" key="2">
    <source>
        <dbReference type="ARBA" id="ARBA00022475"/>
    </source>
</evidence>
<dbReference type="AlphaFoldDB" id="A0A7W7VLA9"/>
<evidence type="ECO:0000256" key="5">
    <source>
        <dbReference type="ARBA" id="ARBA00023136"/>
    </source>
</evidence>
<name>A0A7W7VLA9_9ACTN</name>
<dbReference type="Proteomes" id="UP000552644">
    <property type="component" value="Unassembled WGS sequence"/>
</dbReference>
<feature type="transmembrane region" description="Helical" evidence="6">
    <location>
        <begin position="150"/>
        <end position="177"/>
    </location>
</feature>
<feature type="transmembrane region" description="Helical" evidence="6">
    <location>
        <begin position="118"/>
        <end position="138"/>
    </location>
</feature>
<evidence type="ECO:0000313" key="7">
    <source>
        <dbReference type="EMBL" id="MBB4914398.1"/>
    </source>
</evidence>
<dbReference type="RefSeq" id="WP_184713064.1">
    <property type="nucleotide sequence ID" value="NZ_JACHJP010000001.1"/>
</dbReference>
<evidence type="ECO:0000256" key="4">
    <source>
        <dbReference type="ARBA" id="ARBA00022989"/>
    </source>
</evidence>